<dbReference type="AlphaFoldDB" id="A0A0G3HCY4"/>
<dbReference type="KEGG" id="cut:CUTER_02835"/>
<evidence type="ECO:0000313" key="2">
    <source>
        <dbReference type="EMBL" id="AKK10580.1"/>
    </source>
</evidence>
<sequence length="86" mass="8901">MAEDLTPTHQWLNDAAHALDTDPDLVAELVPDLLALTKVIAHHGPSRPAAPLTAFLVGYAAGAQGGDADGVRARIDAIKALLPDAD</sequence>
<dbReference type="Pfam" id="PF20058">
    <property type="entry name" value="DUF6457"/>
    <property type="match status" value="1"/>
</dbReference>
<dbReference type="RefSeq" id="WP_047259142.1">
    <property type="nucleotide sequence ID" value="NZ_CP011546.1"/>
</dbReference>
<proteinExistence type="predicted"/>
<reference evidence="3" key="2">
    <citation type="submission" date="2015-05" db="EMBL/GenBank/DDBJ databases">
        <title>Complete genome sequence of Corynebacterium uterequi DSM 45634, isolated from the uterus of a maiden mare.</title>
        <authorList>
            <person name="Ruckert C."/>
            <person name="Albersmeier A."/>
            <person name="Winkler A."/>
            <person name="Tauch A."/>
        </authorList>
    </citation>
    <scope>NUCLEOTIDE SEQUENCE [LARGE SCALE GENOMIC DNA]</scope>
    <source>
        <strain evidence="3">DSM 45634</strain>
    </source>
</reference>
<reference evidence="2 3" key="1">
    <citation type="journal article" date="2015" name="Genome Announc.">
        <title>Virulence Factor Genes Detected in the Complete Genome Sequence of Corynebacterium uterequi DSM 45634, Isolated from the Uterus of a Maiden Mare.</title>
        <authorList>
            <person name="Ruckert C."/>
            <person name="Kriete M."/>
            <person name="Jaenicke S."/>
            <person name="Winkler A."/>
            <person name="Tauch A."/>
        </authorList>
    </citation>
    <scope>NUCLEOTIDE SEQUENCE [LARGE SCALE GENOMIC DNA]</scope>
    <source>
        <strain evidence="2 3">DSM 45634</strain>
    </source>
</reference>
<evidence type="ECO:0000313" key="3">
    <source>
        <dbReference type="Proteomes" id="UP000035548"/>
    </source>
</evidence>
<dbReference type="PATRIC" id="fig|1072256.5.peg.561"/>
<gene>
    <name evidence="2" type="ORF">CUTER_02835</name>
</gene>
<dbReference type="STRING" id="1072256.CUTER_02835"/>
<organism evidence="2 3">
    <name type="scientific">Corynebacterium uterequi</name>
    <dbReference type="NCBI Taxonomy" id="1072256"/>
    <lineage>
        <taxon>Bacteria</taxon>
        <taxon>Bacillati</taxon>
        <taxon>Actinomycetota</taxon>
        <taxon>Actinomycetes</taxon>
        <taxon>Mycobacteriales</taxon>
        <taxon>Corynebacteriaceae</taxon>
        <taxon>Corynebacterium</taxon>
    </lineage>
</organism>
<evidence type="ECO:0000259" key="1">
    <source>
        <dbReference type="Pfam" id="PF20058"/>
    </source>
</evidence>
<dbReference type="Proteomes" id="UP000035548">
    <property type="component" value="Chromosome"/>
</dbReference>
<protein>
    <recommendedName>
        <fullName evidence="1">DUF6457 domain-containing protein</fullName>
    </recommendedName>
</protein>
<feature type="domain" description="DUF6457" evidence="1">
    <location>
        <begin position="6"/>
        <end position="83"/>
    </location>
</feature>
<accession>A0A0G3HCY4</accession>
<dbReference type="InterPro" id="IPR045598">
    <property type="entry name" value="DUF6457"/>
</dbReference>
<dbReference type="EMBL" id="CP011546">
    <property type="protein sequence ID" value="AKK10580.1"/>
    <property type="molecule type" value="Genomic_DNA"/>
</dbReference>
<name>A0A0G3HCY4_9CORY</name>
<keyword evidence="3" id="KW-1185">Reference proteome</keyword>